<evidence type="ECO:0000313" key="2">
    <source>
        <dbReference type="Proteomes" id="UP000050864"/>
    </source>
</evidence>
<protein>
    <recommendedName>
        <fullName evidence="3">Pilus assembly protein PilV</fullName>
    </recommendedName>
</protein>
<dbReference type="Proteomes" id="UP000050864">
    <property type="component" value="Unassembled WGS sequence"/>
</dbReference>
<dbReference type="PATRIC" id="fig|405444.3.peg.2205"/>
<reference evidence="1 2" key="1">
    <citation type="submission" date="2015-05" db="EMBL/GenBank/DDBJ databases">
        <title>Genome sequencing and analysis of members of genus Stenotrophomonas.</title>
        <authorList>
            <person name="Patil P.P."/>
            <person name="Midha S."/>
            <person name="Patil P.B."/>
        </authorList>
    </citation>
    <scope>NUCLEOTIDE SEQUENCE [LARGE SCALE GENOMIC DNA]</scope>
    <source>
        <strain evidence="1 2">DSM 18929</strain>
    </source>
</reference>
<dbReference type="RefSeq" id="WP_161809067.1">
    <property type="nucleotide sequence ID" value="NZ_LDJI01000029.1"/>
</dbReference>
<dbReference type="NCBIfam" id="TIGR02523">
    <property type="entry name" value="type_IV_pilV"/>
    <property type="match status" value="1"/>
</dbReference>
<dbReference type="AlphaFoldDB" id="A0A0R0C807"/>
<evidence type="ECO:0000313" key="1">
    <source>
        <dbReference type="EMBL" id="KRG62738.1"/>
    </source>
</evidence>
<dbReference type="STRING" id="405444.ABB26_15475"/>
<dbReference type="InterPro" id="IPR013362">
    <property type="entry name" value="Pilus_4_PilV"/>
</dbReference>
<evidence type="ECO:0008006" key="3">
    <source>
        <dbReference type="Google" id="ProtNLM"/>
    </source>
</evidence>
<proteinExistence type="predicted"/>
<organism evidence="1 2">
    <name type="scientific">Stenotrophomonas humi</name>
    <dbReference type="NCBI Taxonomy" id="405444"/>
    <lineage>
        <taxon>Bacteria</taxon>
        <taxon>Pseudomonadati</taxon>
        <taxon>Pseudomonadota</taxon>
        <taxon>Gammaproteobacteria</taxon>
        <taxon>Lysobacterales</taxon>
        <taxon>Lysobacteraceae</taxon>
        <taxon>Stenotrophomonas</taxon>
    </lineage>
</organism>
<dbReference type="InterPro" id="IPR012902">
    <property type="entry name" value="N_methyl_site"/>
</dbReference>
<dbReference type="Pfam" id="PF07963">
    <property type="entry name" value="N_methyl"/>
    <property type="match status" value="1"/>
</dbReference>
<gene>
    <name evidence="1" type="ORF">ABB26_15475</name>
</gene>
<dbReference type="EMBL" id="LDJI01000029">
    <property type="protein sequence ID" value="KRG62738.1"/>
    <property type="molecule type" value="Genomic_DNA"/>
</dbReference>
<comment type="caution">
    <text evidence="1">The sequence shown here is derived from an EMBL/GenBank/DDBJ whole genome shotgun (WGS) entry which is preliminary data.</text>
</comment>
<accession>A0A0R0C807</accession>
<name>A0A0R0C807_9GAMM</name>
<sequence length="142" mass="14982">MSSMPARQRGIGMIEVMVAVLILAIGVLGIAALQAITLKNTGSSASRTQAAVQVYSMMDIIRADRENVSAYNTNIYVDGQGSGDPGSMDAWLTGLKQTVAPDAKGRVVCVQNTMTCSVGVQWNDERGTGGDSQEQVEVTSQL</sequence>
<keyword evidence="2" id="KW-1185">Reference proteome</keyword>